<name>A0A565BSS2_9BRAS</name>
<proteinExistence type="predicted"/>
<accession>A0A565BSS2</accession>
<gene>
    <name evidence="2" type="ORF">ANE_LOCUS14849</name>
</gene>
<organism evidence="2 3">
    <name type="scientific">Arabis nemorensis</name>
    <dbReference type="NCBI Taxonomy" id="586526"/>
    <lineage>
        <taxon>Eukaryota</taxon>
        <taxon>Viridiplantae</taxon>
        <taxon>Streptophyta</taxon>
        <taxon>Embryophyta</taxon>
        <taxon>Tracheophyta</taxon>
        <taxon>Spermatophyta</taxon>
        <taxon>Magnoliopsida</taxon>
        <taxon>eudicotyledons</taxon>
        <taxon>Gunneridae</taxon>
        <taxon>Pentapetalae</taxon>
        <taxon>rosids</taxon>
        <taxon>malvids</taxon>
        <taxon>Brassicales</taxon>
        <taxon>Brassicaceae</taxon>
        <taxon>Arabideae</taxon>
        <taxon>Arabis</taxon>
    </lineage>
</organism>
<evidence type="ECO:0000313" key="2">
    <source>
        <dbReference type="EMBL" id="VVB04405.1"/>
    </source>
</evidence>
<keyword evidence="1" id="KW-0175">Coiled coil</keyword>
<keyword evidence="3" id="KW-1185">Reference proteome</keyword>
<comment type="caution">
    <text evidence="2">The sequence shown here is derived from an EMBL/GenBank/DDBJ whole genome shotgun (WGS) entry which is preliminary data.</text>
</comment>
<evidence type="ECO:0000256" key="1">
    <source>
        <dbReference type="SAM" id="Coils"/>
    </source>
</evidence>
<dbReference type="Proteomes" id="UP000489600">
    <property type="component" value="Unassembled WGS sequence"/>
</dbReference>
<protein>
    <submittedName>
        <fullName evidence="2">Uncharacterized protein</fullName>
    </submittedName>
</protein>
<sequence>MSILDAVPGDGSIGDDALQMFCEAMSDIPASITAPPLQTEQVGPKRSVTTVNLTRQPARTTKRKSHVCPGGSLLTASDHSIALGNLSKQVFPRDREALNELGHAAILEKSQHLLLEVMYVCSHVKTELDVLTEEVARLKEANQLLKKDKEAEISRRDSLITTKEAEGKTLKDQVYDLTSQLNLMTVNSKQLEQDLALHRKKLRVAGPAATILCRWKMVQEYMNGHAKNWEPLPVEQQFREVETACAKLNGEVPLVFPEAFTTFPEATSAPTSTE</sequence>
<reference evidence="2" key="1">
    <citation type="submission" date="2019-07" db="EMBL/GenBank/DDBJ databases">
        <authorList>
            <person name="Dittberner H."/>
        </authorList>
    </citation>
    <scope>NUCLEOTIDE SEQUENCE [LARGE SCALE GENOMIC DNA]</scope>
</reference>
<dbReference type="OrthoDB" id="10416881at2759"/>
<evidence type="ECO:0000313" key="3">
    <source>
        <dbReference type="Proteomes" id="UP000489600"/>
    </source>
</evidence>
<dbReference type="EMBL" id="CABITT030000005">
    <property type="protein sequence ID" value="VVB04405.1"/>
    <property type="molecule type" value="Genomic_DNA"/>
</dbReference>
<dbReference type="AlphaFoldDB" id="A0A565BSS2"/>
<feature type="coiled-coil region" evidence="1">
    <location>
        <begin position="121"/>
        <end position="155"/>
    </location>
</feature>